<dbReference type="PROSITE" id="PS50928">
    <property type="entry name" value="ABC_TM1"/>
    <property type="match status" value="1"/>
</dbReference>
<dbReference type="EMBL" id="JADOGI010000417">
    <property type="protein sequence ID" value="MBF8194434.1"/>
    <property type="molecule type" value="Genomic_DNA"/>
</dbReference>
<evidence type="ECO:0000256" key="2">
    <source>
        <dbReference type="ARBA" id="ARBA00022448"/>
    </source>
</evidence>
<name>A0A931F3X8_9ACTN</name>
<dbReference type="Proteomes" id="UP000605361">
    <property type="component" value="Unassembled WGS sequence"/>
</dbReference>
<gene>
    <name evidence="9" type="ORF">ITP53_54020</name>
</gene>
<dbReference type="InterPro" id="IPR000515">
    <property type="entry name" value="MetI-like"/>
</dbReference>
<keyword evidence="10" id="KW-1185">Reference proteome</keyword>
<dbReference type="Pfam" id="PF00528">
    <property type="entry name" value="BPD_transp_1"/>
    <property type="match status" value="1"/>
</dbReference>
<dbReference type="PANTHER" id="PTHR32243">
    <property type="entry name" value="MALTOSE TRANSPORT SYSTEM PERMEASE-RELATED"/>
    <property type="match status" value="1"/>
</dbReference>
<keyword evidence="2 7" id="KW-0813">Transport</keyword>
<feature type="transmembrane region" description="Helical" evidence="7">
    <location>
        <begin position="138"/>
        <end position="161"/>
    </location>
</feature>
<keyword evidence="6 7" id="KW-0472">Membrane</keyword>
<evidence type="ECO:0000256" key="6">
    <source>
        <dbReference type="ARBA" id="ARBA00023136"/>
    </source>
</evidence>
<comment type="subcellular location">
    <subcellularLocation>
        <location evidence="1 7">Cell membrane</location>
        <topology evidence="1 7">Multi-pass membrane protein</topology>
    </subcellularLocation>
</comment>
<dbReference type="InterPro" id="IPR035906">
    <property type="entry name" value="MetI-like_sf"/>
</dbReference>
<evidence type="ECO:0000256" key="5">
    <source>
        <dbReference type="ARBA" id="ARBA00022989"/>
    </source>
</evidence>
<dbReference type="Gene3D" id="1.10.3720.10">
    <property type="entry name" value="MetI-like"/>
    <property type="match status" value="1"/>
</dbReference>
<feature type="transmembrane region" description="Helical" evidence="7">
    <location>
        <begin position="110"/>
        <end position="132"/>
    </location>
</feature>
<evidence type="ECO:0000256" key="1">
    <source>
        <dbReference type="ARBA" id="ARBA00004651"/>
    </source>
</evidence>
<proteinExistence type="inferred from homology"/>
<keyword evidence="5 7" id="KW-1133">Transmembrane helix</keyword>
<dbReference type="AlphaFoldDB" id="A0A931F3X8"/>
<evidence type="ECO:0000259" key="8">
    <source>
        <dbReference type="PROSITE" id="PS50928"/>
    </source>
</evidence>
<evidence type="ECO:0000256" key="4">
    <source>
        <dbReference type="ARBA" id="ARBA00022692"/>
    </source>
</evidence>
<dbReference type="PANTHER" id="PTHR32243:SF52">
    <property type="entry name" value="ABC TRANSPORTER PERMEASE PROTEIN"/>
    <property type="match status" value="1"/>
</dbReference>
<comment type="similarity">
    <text evidence="7">Belongs to the binding-protein-dependent transport system permease family.</text>
</comment>
<keyword evidence="3" id="KW-1003">Cell membrane</keyword>
<protein>
    <submittedName>
        <fullName evidence="9">Carbohydrate ABC transporter permease</fullName>
    </submittedName>
</protein>
<evidence type="ECO:0000313" key="10">
    <source>
        <dbReference type="Proteomes" id="UP000605361"/>
    </source>
</evidence>
<dbReference type="GO" id="GO:0005886">
    <property type="term" value="C:plasma membrane"/>
    <property type="evidence" value="ECO:0007669"/>
    <property type="project" value="UniProtKB-SubCell"/>
</dbReference>
<comment type="caution">
    <text evidence="9">The sequence shown here is derived from an EMBL/GenBank/DDBJ whole genome shotgun (WGS) entry which is preliminary data.</text>
</comment>
<dbReference type="RefSeq" id="WP_195903254.1">
    <property type="nucleotide sequence ID" value="NZ_JADOGI010000417.1"/>
</dbReference>
<feature type="transmembrane region" description="Helical" evidence="7">
    <location>
        <begin position="12"/>
        <end position="32"/>
    </location>
</feature>
<feature type="transmembrane region" description="Helical" evidence="7">
    <location>
        <begin position="243"/>
        <end position="264"/>
    </location>
</feature>
<evidence type="ECO:0000313" key="9">
    <source>
        <dbReference type="EMBL" id="MBF8194434.1"/>
    </source>
</evidence>
<feature type="domain" description="ABC transmembrane type-1" evidence="8">
    <location>
        <begin position="72"/>
        <end position="264"/>
    </location>
</feature>
<evidence type="ECO:0000256" key="7">
    <source>
        <dbReference type="RuleBase" id="RU363032"/>
    </source>
</evidence>
<evidence type="ECO:0000256" key="3">
    <source>
        <dbReference type="ARBA" id="ARBA00022475"/>
    </source>
</evidence>
<feature type="transmembrane region" description="Helical" evidence="7">
    <location>
        <begin position="71"/>
        <end position="98"/>
    </location>
</feature>
<organism evidence="9 10">
    <name type="scientific">Nonomuraea cypriaca</name>
    <dbReference type="NCBI Taxonomy" id="1187855"/>
    <lineage>
        <taxon>Bacteria</taxon>
        <taxon>Bacillati</taxon>
        <taxon>Actinomycetota</taxon>
        <taxon>Actinomycetes</taxon>
        <taxon>Streptosporangiales</taxon>
        <taxon>Streptosporangiaceae</taxon>
        <taxon>Nonomuraea</taxon>
    </lineage>
</organism>
<dbReference type="GO" id="GO:0055085">
    <property type="term" value="P:transmembrane transport"/>
    <property type="evidence" value="ECO:0007669"/>
    <property type="project" value="InterPro"/>
</dbReference>
<sequence length="278" mass="29974">MKLAGRIVLGGLRLAAILVLLFTTLLPFAWMLSTAFKQNSEILVYPPRLLPTSPTLDHFKTVFLSGTVGPFFLNSLMATVFSTALTLVIATPAAYALAAHRFPRDAGRHIGLGFLLLRFLPPFAIVIPLFVLMRSVGLIDTVASLVIVYTAFHLPLAIWMIQPAAGQIPRAISEAASVDGAGPLRTFWNVVLPLLRPSIATAAAFCTIFSWNEFFFALILTTTKAKTFPVLVSSFVTDSGPQWGTIAATSLVAILPIIVLCVFLQRHLVSGLTAGAVR</sequence>
<reference evidence="9" key="1">
    <citation type="submission" date="2020-11" db="EMBL/GenBank/DDBJ databases">
        <title>Whole-genome analyses of Nonomuraea sp. K274.</title>
        <authorList>
            <person name="Veyisoglu A."/>
        </authorList>
    </citation>
    <scope>NUCLEOTIDE SEQUENCE</scope>
    <source>
        <strain evidence="9">K274</strain>
    </source>
</reference>
<dbReference type="SUPFAM" id="SSF161098">
    <property type="entry name" value="MetI-like"/>
    <property type="match status" value="1"/>
</dbReference>
<feature type="transmembrane region" description="Helical" evidence="7">
    <location>
        <begin position="202"/>
        <end position="223"/>
    </location>
</feature>
<dbReference type="InterPro" id="IPR050901">
    <property type="entry name" value="BP-dep_ABC_trans_perm"/>
</dbReference>
<keyword evidence="4 7" id="KW-0812">Transmembrane</keyword>
<dbReference type="CDD" id="cd06261">
    <property type="entry name" value="TM_PBP2"/>
    <property type="match status" value="1"/>
</dbReference>
<accession>A0A931F3X8</accession>